<keyword evidence="2" id="KW-1185">Reference proteome</keyword>
<proteinExistence type="predicted"/>
<protein>
    <recommendedName>
        <fullName evidence="3">HNH endonuclease</fullName>
    </recommendedName>
</protein>
<evidence type="ECO:0000313" key="1">
    <source>
        <dbReference type="EMBL" id="ADE14305.1"/>
    </source>
</evidence>
<name>D5BZL0_NITHN</name>
<organism evidence="1 2">
    <name type="scientific">Nitrosococcus halophilus (strain Nc4)</name>
    <dbReference type="NCBI Taxonomy" id="472759"/>
    <lineage>
        <taxon>Bacteria</taxon>
        <taxon>Pseudomonadati</taxon>
        <taxon>Pseudomonadota</taxon>
        <taxon>Gammaproteobacteria</taxon>
        <taxon>Chromatiales</taxon>
        <taxon>Chromatiaceae</taxon>
        <taxon>Nitrosococcus</taxon>
    </lineage>
</organism>
<dbReference type="HOGENOM" id="CLU_114501_1_0_6"/>
<evidence type="ECO:0008006" key="3">
    <source>
        <dbReference type="Google" id="ProtNLM"/>
    </source>
</evidence>
<dbReference type="KEGG" id="nhl:Nhal_1137"/>
<dbReference type="RefSeq" id="WP_013032197.1">
    <property type="nucleotide sequence ID" value="NC_013960.1"/>
</dbReference>
<dbReference type="EMBL" id="CP001798">
    <property type="protein sequence ID" value="ADE14305.1"/>
    <property type="molecule type" value="Genomic_DNA"/>
</dbReference>
<sequence>MPIRAENKQRYPKDWKLRSRFIRFYRAKNKCEWCGAENYKPHPITGSKVILTTAHVYDHRPEAASLLNLAALCNRCHLNHDREKHQRNRQINRLRNAETAGQMSLFSLPGECAGWGLQNPKEEKKIGAGLLRLRSMSRAGGFY</sequence>
<dbReference type="eggNOG" id="COG1403">
    <property type="taxonomic scope" value="Bacteria"/>
</dbReference>
<gene>
    <name evidence="1" type="ordered locus">Nhal_1137</name>
</gene>
<dbReference type="AlphaFoldDB" id="D5BZL0"/>
<evidence type="ECO:0000313" key="2">
    <source>
        <dbReference type="Proteomes" id="UP000001844"/>
    </source>
</evidence>
<reference evidence="2" key="1">
    <citation type="submission" date="2010-04" db="EMBL/GenBank/DDBJ databases">
        <title>Complete genome sequence of Nitrosococcus halophilus Nc4, a salt-adapted, aerobic obligate ammonia-oxidizing sulfur purple bacterium.</title>
        <authorList>
            <consortium name="US DOE Joint Genome Institute"/>
            <person name="Campbell M.A."/>
            <person name="Malfatti S.A."/>
            <person name="Chain P.S.G."/>
            <person name="Heidelberg J.F."/>
            <person name="Ward B.B."/>
            <person name="Klotz M.G."/>
        </authorList>
    </citation>
    <scope>NUCLEOTIDE SEQUENCE [LARGE SCALE GENOMIC DNA]</scope>
    <source>
        <strain evidence="2">Nc4</strain>
    </source>
</reference>
<dbReference type="STRING" id="472759.Nhal_1137"/>
<dbReference type="Proteomes" id="UP000001844">
    <property type="component" value="Chromosome"/>
</dbReference>
<accession>D5BZL0</accession>